<dbReference type="InterPro" id="IPR017853">
    <property type="entry name" value="GH"/>
</dbReference>
<comment type="caution">
    <text evidence="1">The sequence shown here is derived from an EMBL/GenBank/DDBJ whole genome shotgun (WGS) entry which is preliminary data.</text>
</comment>
<dbReference type="SUPFAM" id="SSF51445">
    <property type="entry name" value="(Trans)glycosidases"/>
    <property type="match status" value="1"/>
</dbReference>
<dbReference type="Proteomes" id="UP000775179">
    <property type="component" value="Unassembled WGS sequence"/>
</dbReference>
<proteinExistence type="predicted"/>
<gene>
    <name evidence="1" type="ORF">K4H94_03665</name>
</gene>
<accession>A0ABD4RF84</accession>
<dbReference type="EMBL" id="JAIFTX010000006">
    <property type="protein sequence ID" value="MBX7290148.1"/>
    <property type="molecule type" value="Genomic_DNA"/>
</dbReference>
<sequence>MKPQYNTLIEFIHNQNQQGILEYAENIINNGMPEGIIMIDDGWSDY</sequence>
<evidence type="ECO:0008006" key="3">
    <source>
        <dbReference type="Google" id="ProtNLM"/>
    </source>
</evidence>
<dbReference type="RefSeq" id="WP_161493107.1">
    <property type="nucleotide sequence ID" value="NZ_CP018630.1"/>
</dbReference>
<reference evidence="1 2" key="1">
    <citation type="submission" date="2021-08" db="EMBL/GenBank/DDBJ databases">
        <title>Genome sequence analysis of Clostridium chauvoei strains of European origin and evaluation of typing options for outbreak investigations.</title>
        <authorList>
            <person name="Abdel-Glil M."/>
            <person name="Thomas P."/>
            <person name="Seyboldt C."/>
        </authorList>
    </citation>
    <scope>NUCLEOTIDE SEQUENCE [LARGE SCALE GENOMIC DNA]</scope>
    <source>
        <strain evidence="1 2">S0260-09</strain>
    </source>
</reference>
<dbReference type="GeneID" id="66302929"/>
<name>A0ABD4RF84_9CLOT</name>
<organism evidence="1 2">
    <name type="scientific">Clostridium chauvoei</name>
    <dbReference type="NCBI Taxonomy" id="46867"/>
    <lineage>
        <taxon>Bacteria</taxon>
        <taxon>Bacillati</taxon>
        <taxon>Bacillota</taxon>
        <taxon>Clostridia</taxon>
        <taxon>Eubacteriales</taxon>
        <taxon>Clostridiaceae</taxon>
        <taxon>Clostridium</taxon>
    </lineage>
</organism>
<protein>
    <recommendedName>
        <fullName evidence="3">Glycosyltransferase</fullName>
    </recommendedName>
</protein>
<dbReference type="AlphaFoldDB" id="A0ABD4RF84"/>
<evidence type="ECO:0000313" key="2">
    <source>
        <dbReference type="Proteomes" id="UP000775179"/>
    </source>
</evidence>
<evidence type="ECO:0000313" key="1">
    <source>
        <dbReference type="EMBL" id="MBX7290148.1"/>
    </source>
</evidence>